<sequence length="132" mass="15021">MTEDIAIAFEQAVEQFNQRDFYACHDTLEAIWMDALHPDKAFYQGLLQVAVGLYHFENHNWRGATILLGEGIGRLRYYLPTYGTVEVQQILTESAMLLATLQQAGAEGIGDLLRKFESGELNFPKILRCHED</sequence>
<name>A0AAW9PVB7_9CYAN</name>
<proteinExistence type="predicted"/>
<dbReference type="PANTHER" id="PTHR34796:SF1">
    <property type="entry name" value="EXPRESSED PROTEIN"/>
    <property type="match status" value="1"/>
</dbReference>
<organism evidence="1 2">
    <name type="scientific">Tumidithrix elongata BACA0141</name>
    <dbReference type="NCBI Taxonomy" id="2716417"/>
    <lineage>
        <taxon>Bacteria</taxon>
        <taxon>Bacillati</taxon>
        <taxon>Cyanobacteriota</taxon>
        <taxon>Cyanophyceae</taxon>
        <taxon>Pseudanabaenales</taxon>
        <taxon>Pseudanabaenaceae</taxon>
        <taxon>Tumidithrix</taxon>
        <taxon>Tumidithrix elongata</taxon>
    </lineage>
</organism>
<gene>
    <name evidence="1" type="ORF">V2H45_21945</name>
</gene>
<dbReference type="RefSeq" id="WP_330485845.1">
    <property type="nucleotide sequence ID" value="NZ_JAZBJZ010000131.1"/>
</dbReference>
<dbReference type="Proteomes" id="UP001333818">
    <property type="component" value="Unassembled WGS sequence"/>
</dbReference>
<keyword evidence="2" id="KW-1185">Reference proteome</keyword>
<comment type="caution">
    <text evidence="1">The sequence shown here is derived from an EMBL/GenBank/DDBJ whole genome shotgun (WGS) entry which is preliminary data.</text>
</comment>
<evidence type="ECO:0000313" key="2">
    <source>
        <dbReference type="Proteomes" id="UP001333818"/>
    </source>
</evidence>
<protein>
    <submittedName>
        <fullName evidence="1">DUF309 domain-containing protein</fullName>
    </submittedName>
</protein>
<dbReference type="EMBL" id="JAZBJZ010000131">
    <property type="protein sequence ID" value="MEE3719409.1"/>
    <property type="molecule type" value="Genomic_DNA"/>
</dbReference>
<dbReference type="InterPro" id="IPR005500">
    <property type="entry name" value="DUF309"/>
</dbReference>
<reference evidence="1" key="1">
    <citation type="submission" date="2024-01" db="EMBL/GenBank/DDBJ databases">
        <title>Bank of Algae and Cyanobacteria of the Azores (BACA) strain genomes.</title>
        <authorList>
            <person name="Luz R."/>
            <person name="Cordeiro R."/>
            <person name="Fonseca A."/>
            <person name="Goncalves V."/>
        </authorList>
    </citation>
    <scope>NUCLEOTIDE SEQUENCE</scope>
    <source>
        <strain evidence="1">BACA0141</strain>
    </source>
</reference>
<evidence type="ECO:0000313" key="1">
    <source>
        <dbReference type="EMBL" id="MEE3719409.1"/>
    </source>
</evidence>
<dbReference type="Pfam" id="PF03745">
    <property type="entry name" value="DUF309"/>
    <property type="match status" value="1"/>
</dbReference>
<dbReference type="Gene3D" id="1.10.3450.10">
    <property type="entry name" value="TTHA0068-like"/>
    <property type="match status" value="1"/>
</dbReference>
<dbReference type="PANTHER" id="PTHR34796">
    <property type="entry name" value="EXPRESSED PROTEIN"/>
    <property type="match status" value="1"/>
</dbReference>
<dbReference type="InterPro" id="IPR023203">
    <property type="entry name" value="TTHA0068_sf"/>
</dbReference>
<dbReference type="AlphaFoldDB" id="A0AAW9PVB7"/>
<dbReference type="SUPFAM" id="SSF140663">
    <property type="entry name" value="TTHA0068-like"/>
    <property type="match status" value="1"/>
</dbReference>
<accession>A0AAW9PVB7</accession>